<dbReference type="Pfam" id="PF01753">
    <property type="entry name" value="zf-MYND"/>
    <property type="match status" value="1"/>
</dbReference>
<evidence type="ECO:0000259" key="5">
    <source>
        <dbReference type="PROSITE" id="PS50865"/>
    </source>
</evidence>
<name>A0A8H6ZIE0_9AGAR</name>
<dbReference type="InterPro" id="IPR002893">
    <property type="entry name" value="Znf_MYND"/>
</dbReference>
<dbReference type="GO" id="GO:0008270">
    <property type="term" value="F:zinc ion binding"/>
    <property type="evidence" value="ECO:0007669"/>
    <property type="project" value="UniProtKB-KW"/>
</dbReference>
<keyword evidence="7" id="KW-1185">Reference proteome</keyword>
<gene>
    <name evidence="6" type="ORF">MSAN_00215200</name>
</gene>
<proteinExistence type="predicted"/>
<evidence type="ECO:0000313" key="6">
    <source>
        <dbReference type="EMBL" id="KAF7377914.1"/>
    </source>
</evidence>
<dbReference type="PROSITE" id="PS01360">
    <property type="entry name" value="ZF_MYND_1"/>
    <property type="match status" value="1"/>
</dbReference>
<dbReference type="SUPFAM" id="SSF144232">
    <property type="entry name" value="HIT/MYND zinc finger-like"/>
    <property type="match status" value="1"/>
</dbReference>
<feature type="domain" description="MYND-type" evidence="5">
    <location>
        <begin position="4"/>
        <end position="42"/>
    </location>
</feature>
<dbReference type="OrthoDB" id="341421at2759"/>
<evidence type="ECO:0000313" key="7">
    <source>
        <dbReference type="Proteomes" id="UP000623467"/>
    </source>
</evidence>
<evidence type="ECO:0000256" key="1">
    <source>
        <dbReference type="ARBA" id="ARBA00022723"/>
    </source>
</evidence>
<evidence type="ECO:0000256" key="4">
    <source>
        <dbReference type="PROSITE-ProRule" id="PRU00134"/>
    </source>
</evidence>
<reference evidence="6" key="1">
    <citation type="submission" date="2020-05" db="EMBL/GenBank/DDBJ databases">
        <title>Mycena genomes resolve the evolution of fungal bioluminescence.</title>
        <authorList>
            <person name="Tsai I.J."/>
        </authorList>
    </citation>
    <scope>NUCLEOTIDE SEQUENCE</scope>
    <source>
        <strain evidence="6">160909Yilan</strain>
    </source>
</reference>
<dbReference type="EMBL" id="JACAZH010000001">
    <property type="protein sequence ID" value="KAF7377914.1"/>
    <property type="molecule type" value="Genomic_DNA"/>
</dbReference>
<dbReference type="AlphaFoldDB" id="A0A8H6ZIE0"/>
<evidence type="ECO:0000256" key="2">
    <source>
        <dbReference type="ARBA" id="ARBA00022771"/>
    </source>
</evidence>
<dbReference type="Proteomes" id="UP000623467">
    <property type="component" value="Unassembled WGS sequence"/>
</dbReference>
<sequence>MVQCNAAGCAQEGKNQCARCKQRFYCGAECQQKDWPTHKKKCKRPAPIDPPLSAYGQTFNVLTRLSNPMSATATFFAPMFGYTSTSPEKVYKDLVNAYRMLRLGAHMNASRVPSALQEIDFKEWMERIGRARVLPAWWDAEVNSAGLEAYTSQDTWGRLDRTVTRTEIEGDAQKRMYTLGMMIERVLNSS</sequence>
<dbReference type="Gene3D" id="6.10.140.2220">
    <property type="match status" value="1"/>
</dbReference>
<protein>
    <recommendedName>
        <fullName evidence="5">MYND-type domain-containing protein</fullName>
    </recommendedName>
</protein>
<dbReference type="PROSITE" id="PS50865">
    <property type="entry name" value="ZF_MYND_2"/>
    <property type="match status" value="1"/>
</dbReference>
<keyword evidence="1" id="KW-0479">Metal-binding</keyword>
<organism evidence="6 7">
    <name type="scientific">Mycena sanguinolenta</name>
    <dbReference type="NCBI Taxonomy" id="230812"/>
    <lineage>
        <taxon>Eukaryota</taxon>
        <taxon>Fungi</taxon>
        <taxon>Dikarya</taxon>
        <taxon>Basidiomycota</taxon>
        <taxon>Agaricomycotina</taxon>
        <taxon>Agaricomycetes</taxon>
        <taxon>Agaricomycetidae</taxon>
        <taxon>Agaricales</taxon>
        <taxon>Marasmiineae</taxon>
        <taxon>Mycenaceae</taxon>
        <taxon>Mycena</taxon>
    </lineage>
</organism>
<accession>A0A8H6ZIE0</accession>
<evidence type="ECO:0000256" key="3">
    <source>
        <dbReference type="ARBA" id="ARBA00022833"/>
    </source>
</evidence>
<keyword evidence="2 4" id="KW-0863">Zinc-finger</keyword>
<keyword evidence="3" id="KW-0862">Zinc</keyword>
<comment type="caution">
    <text evidence="6">The sequence shown here is derived from an EMBL/GenBank/DDBJ whole genome shotgun (WGS) entry which is preliminary data.</text>
</comment>